<gene>
    <name evidence="1" type="ORF">FY550_03335</name>
</gene>
<dbReference type="SUPFAM" id="SSF103481">
    <property type="entry name" value="Multidrug resistance efflux transporter EmrE"/>
    <property type="match status" value="1"/>
</dbReference>
<evidence type="ECO:0000313" key="2">
    <source>
        <dbReference type="Proteomes" id="UP000322553"/>
    </source>
</evidence>
<organism evidence="1 2">
    <name type="scientific">Kushneria phosphatilytica</name>
    <dbReference type="NCBI Taxonomy" id="657387"/>
    <lineage>
        <taxon>Bacteria</taxon>
        <taxon>Pseudomonadati</taxon>
        <taxon>Pseudomonadota</taxon>
        <taxon>Gammaproteobacteria</taxon>
        <taxon>Oceanospirillales</taxon>
        <taxon>Halomonadaceae</taxon>
        <taxon>Kushneria</taxon>
    </lineage>
</organism>
<dbReference type="OrthoDB" id="6181748at2"/>
<evidence type="ECO:0000313" key="1">
    <source>
        <dbReference type="EMBL" id="QEL10266.1"/>
    </source>
</evidence>
<dbReference type="AlphaFoldDB" id="A0A1S1NQI9"/>
<reference evidence="1 2" key="1">
    <citation type="submission" date="2019-08" db="EMBL/GenBank/DDBJ databases">
        <title>Complete genome sequence of Kushneria sp. YCWA18, a halophilic phosphate-solubilizing bacterium isolated from Daqiao saltern in China.</title>
        <authorList>
            <person name="Du G.-X."/>
            <person name="Qu L.-Y."/>
        </authorList>
    </citation>
    <scope>NUCLEOTIDE SEQUENCE [LARGE SCALE GENOMIC DNA]</scope>
    <source>
        <strain evidence="1 2">YCWA18</strain>
    </source>
</reference>
<dbReference type="EMBL" id="CP043420">
    <property type="protein sequence ID" value="QEL10266.1"/>
    <property type="molecule type" value="Genomic_DNA"/>
</dbReference>
<dbReference type="KEGG" id="kuy:FY550_03335"/>
<name>A0A1S1NQI9_9GAMM</name>
<accession>A0A1S1NQI9</accession>
<protein>
    <submittedName>
        <fullName evidence="1">Uncharacterized protein</fullName>
    </submittedName>
</protein>
<dbReference type="RefSeq" id="WP_070981720.1">
    <property type="nucleotide sequence ID" value="NZ_CP043420.1"/>
</dbReference>
<keyword evidence="2" id="KW-1185">Reference proteome</keyword>
<dbReference type="Proteomes" id="UP000322553">
    <property type="component" value="Chromosome"/>
</dbReference>
<sequence>MAAIAVICGLLGALGQALYYFLAAQVRLSTGLGSRALLVFSHLLMGLLSAIGVMVLWTPEMAPLLTLLGPLAAASGCYLLGQAALFSALRHDVASRVSPLLGLKVVSLAVITTLFAGELLGRLEWLGVAICGIAAIAMSLAGGAIRSRALGWLMLAVLGYSVSDLGVVALMHDIGVEGLRGIMLAVSVVYCLNGLVVLPVGFSLGRADWRRVLGTWPLAVSWMGSMVLLFVTFNELGAVHANILQSARGILSIAVALVMTRLGIGLTDALSRGRLFYQRLACATAMAVGIIIFQLG</sequence>
<proteinExistence type="predicted"/>
<dbReference type="STRING" id="657387.BH688_16410"/>
<dbReference type="InterPro" id="IPR037185">
    <property type="entry name" value="EmrE-like"/>
</dbReference>